<dbReference type="EMBL" id="CAJNOQ010005766">
    <property type="protein sequence ID" value="CAF1110750.1"/>
    <property type="molecule type" value="Genomic_DNA"/>
</dbReference>
<name>A0A814PUQ4_9BILA</name>
<evidence type="ECO:0000313" key="3">
    <source>
        <dbReference type="EMBL" id="CAF3510950.1"/>
    </source>
</evidence>
<gene>
    <name evidence="2" type="ORF">GPM918_LOCUS19219</name>
    <name evidence="1" type="ORF">OVA965_LOCUS1049</name>
    <name evidence="4" type="ORF">SRO942_LOCUS19218</name>
    <name evidence="3" type="ORF">TMI583_LOCUS1046</name>
</gene>
<comment type="caution">
    <text evidence="2">The sequence shown here is derived from an EMBL/GenBank/DDBJ whole genome shotgun (WGS) entry which is preliminary data.</text>
</comment>
<dbReference type="Proteomes" id="UP000677228">
    <property type="component" value="Unassembled WGS sequence"/>
</dbReference>
<organism evidence="2 5">
    <name type="scientific">Didymodactylos carnosus</name>
    <dbReference type="NCBI Taxonomy" id="1234261"/>
    <lineage>
        <taxon>Eukaryota</taxon>
        <taxon>Metazoa</taxon>
        <taxon>Spiralia</taxon>
        <taxon>Gnathifera</taxon>
        <taxon>Rotifera</taxon>
        <taxon>Eurotatoria</taxon>
        <taxon>Bdelloidea</taxon>
        <taxon>Philodinida</taxon>
        <taxon>Philodinidae</taxon>
        <taxon>Didymodactylos</taxon>
    </lineage>
</organism>
<dbReference type="EMBL" id="CAJNOK010000176">
    <property type="protein sequence ID" value="CAF0734576.1"/>
    <property type="molecule type" value="Genomic_DNA"/>
</dbReference>
<reference evidence="2" key="1">
    <citation type="submission" date="2021-02" db="EMBL/GenBank/DDBJ databases">
        <authorList>
            <person name="Nowell W R."/>
        </authorList>
    </citation>
    <scope>NUCLEOTIDE SEQUENCE</scope>
</reference>
<evidence type="ECO:0000313" key="1">
    <source>
        <dbReference type="EMBL" id="CAF0734576.1"/>
    </source>
</evidence>
<sequence length="105" mass="12205">MRSNGLHINFGKWMQQCAYNPLLQQGHAHINIHLNRETIRQCDKDHFPSLVNCYEALEDHLFDDISKLKKLIEPMEPIGYLFEIKESIAEEEVGESDMGAIRSYT</sequence>
<evidence type="ECO:0000313" key="4">
    <source>
        <dbReference type="EMBL" id="CAF3875182.1"/>
    </source>
</evidence>
<accession>A0A814PUQ4</accession>
<protein>
    <submittedName>
        <fullName evidence="2">Uncharacterized protein</fullName>
    </submittedName>
</protein>
<keyword evidence="5" id="KW-1185">Reference proteome</keyword>
<dbReference type="Proteomes" id="UP000681722">
    <property type="component" value="Unassembled WGS sequence"/>
</dbReference>
<dbReference type="EMBL" id="CAJOBC010005767">
    <property type="protein sequence ID" value="CAF3875182.1"/>
    <property type="molecule type" value="Genomic_DNA"/>
</dbReference>
<evidence type="ECO:0000313" key="5">
    <source>
        <dbReference type="Proteomes" id="UP000663829"/>
    </source>
</evidence>
<dbReference type="Proteomes" id="UP000682733">
    <property type="component" value="Unassembled WGS sequence"/>
</dbReference>
<dbReference type="EMBL" id="CAJOBA010000175">
    <property type="protein sequence ID" value="CAF3510950.1"/>
    <property type="molecule type" value="Genomic_DNA"/>
</dbReference>
<proteinExistence type="predicted"/>
<dbReference type="Proteomes" id="UP000663829">
    <property type="component" value="Unassembled WGS sequence"/>
</dbReference>
<evidence type="ECO:0000313" key="2">
    <source>
        <dbReference type="EMBL" id="CAF1110750.1"/>
    </source>
</evidence>
<dbReference type="AlphaFoldDB" id="A0A814PUQ4"/>